<evidence type="ECO:0000313" key="1">
    <source>
        <dbReference type="EMBL" id="GER30454.1"/>
    </source>
</evidence>
<name>A0A5A7PCU6_STRAF</name>
<evidence type="ECO:0000313" key="2">
    <source>
        <dbReference type="Proteomes" id="UP000325081"/>
    </source>
</evidence>
<dbReference type="EMBL" id="BKCP01004350">
    <property type="protein sequence ID" value="GER30454.1"/>
    <property type="molecule type" value="Genomic_DNA"/>
</dbReference>
<accession>A0A5A7PCU6</accession>
<comment type="caution">
    <text evidence="1">The sequence shown here is derived from an EMBL/GenBank/DDBJ whole genome shotgun (WGS) entry which is preliminary data.</text>
</comment>
<sequence>MEWPNSLINVPAFEGVRSDVARFVMSSPARNDGLQADGPTRFSGQDGGQLSSFFFLIGRRIVVPLTLSIPSRAALLDQKMVVVVIGGAEALNEEDEVEDVKRAINWKKDDEEDKDEADID</sequence>
<organism evidence="1 2">
    <name type="scientific">Striga asiatica</name>
    <name type="common">Asiatic witchweed</name>
    <name type="synonym">Buchnera asiatica</name>
    <dbReference type="NCBI Taxonomy" id="4170"/>
    <lineage>
        <taxon>Eukaryota</taxon>
        <taxon>Viridiplantae</taxon>
        <taxon>Streptophyta</taxon>
        <taxon>Embryophyta</taxon>
        <taxon>Tracheophyta</taxon>
        <taxon>Spermatophyta</taxon>
        <taxon>Magnoliopsida</taxon>
        <taxon>eudicotyledons</taxon>
        <taxon>Gunneridae</taxon>
        <taxon>Pentapetalae</taxon>
        <taxon>asterids</taxon>
        <taxon>lamiids</taxon>
        <taxon>Lamiales</taxon>
        <taxon>Orobanchaceae</taxon>
        <taxon>Buchnereae</taxon>
        <taxon>Striga</taxon>
    </lineage>
</organism>
<gene>
    <name evidence="1" type="ORF">STAS_06398</name>
</gene>
<dbReference type="Proteomes" id="UP000325081">
    <property type="component" value="Unassembled WGS sequence"/>
</dbReference>
<proteinExistence type="predicted"/>
<reference evidence="2" key="1">
    <citation type="journal article" date="2019" name="Curr. Biol.">
        <title>Genome Sequence of Striga asiatica Provides Insight into the Evolution of Plant Parasitism.</title>
        <authorList>
            <person name="Yoshida S."/>
            <person name="Kim S."/>
            <person name="Wafula E.K."/>
            <person name="Tanskanen J."/>
            <person name="Kim Y.M."/>
            <person name="Honaas L."/>
            <person name="Yang Z."/>
            <person name="Spallek T."/>
            <person name="Conn C.E."/>
            <person name="Ichihashi Y."/>
            <person name="Cheong K."/>
            <person name="Cui S."/>
            <person name="Der J.P."/>
            <person name="Gundlach H."/>
            <person name="Jiao Y."/>
            <person name="Hori C."/>
            <person name="Ishida J.K."/>
            <person name="Kasahara H."/>
            <person name="Kiba T."/>
            <person name="Kim M.S."/>
            <person name="Koo N."/>
            <person name="Laohavisit A."/>
            <person name="Lee Y.H."/>
            <person name="Lumba S."/>
            <person name="McCourt P."/>
            <person name="Mortimer J.C."/>
            <person name="Mutuku J.M."/>
            <person name="Nomura T."/>
            <person name="Sasaki-Sekimoto Y."/>
            <person name="Seto Y."/>
            <person name="Wang Y."/>
            <person name="Wakatake T."/>
            <person name="Sakakibara H."/>
            <person name="Demura T."/>
            <person name="Yamaguchi S."/>
            <person name="Yoneyama K."/>
            <person name="Manabe R.I."/>
            <person name="Nelson D.C."/>
            <person name="Schulman A.H."/>
            <person name="Timko M.P."/>
            <person name="dePamphilis C.W."/>
            <person name="Choi D."/>
            <person name="Shirasu K."/>
        </authorList>
    </citation>
    <scope>NUCLEOTIDE SEQUENCE [LARGE SCALE GENOMIC DNA]</scope>
    <source>
        <strain evidence="2">cv. UVA1</strain>
    </source>
</reference>
<keyword evidence="2" id="KW-1185">Reference proteome</keyword>
<dbReference type="AlphaFoldDB" id="A0A5A7PCU6"/>
<protein>
    <submittedName>
        <fullName evidence="1">tRNA-specific 2-thiouridylase MnmA</fullName>
    </submittedName>
</protein>